<dbReference type="Proteomes" id="UP000244223">
    <property type="component" value="Unassembled WGS sequence"/>
</dbReference>
<comment type="similarity">
    <text evidence="2">Belongs to the hyi family.</text>
</comment>
<dbReference type="PANTHER" id="PTHR43489:SF6">
    <property type="entry name" value="HYDROXYPYRUVATE ISOMERASE-RELATED"/>
    <property type="match status" value="1"/>
</dbReference>
<evidence type="ECO:0000313" key="5">
    <source>
        <dbReference type="EMBL" id="PTQ91181.1"/>
    </source>
</evidence>
<name>A0A2T5J3K1_9GAMM</name>
<dbReference type="Pfam" id="PF01261">
    <property type="entry name" value="AP_endonuc_2"/>
    <property type="match status" value="1"/>
</dbReference>
<keyword evidence="5" id="KW-0670">Pyruvate</keyword>
<feature type="domain" description="Xylose isomerase-like TIM barrel" evidence="4">
    <location>
        <begin position="23"/>
        <end position="256"/>
    </location>
</feature>
<dbReference type="SUPFAM" id="SSF51658">
    <property type="entry name" value="Xylose isomerase-like"/>
    <property type="match status" value="1"/>
</dbReference>
<dbReference type="InterPro" id="IPR013022">
    <property type="entry name" value="Xyl_isomerase-like_TIM-brl"/>
</dbReference>
<feature type="active site" description="Proton donor/acceptor" evidence="3">
    <location>
        <position position="143"/>
    </location>
</feature>
<dbReference type="EMBL" id="QAON01000001">
    <property type="protein sequence ID" value="PTQ91181.1"/>
    <property type="molecule type" value="Genomic_DNA"/>
</dbReference>
<dbReference type="OrthoDB" id="9786584at2"/>
<organism evidence="5 6">
    <name type="scientific">Agitococcus lubricus</name>
    <dbReference type="NCBI Taxonomy" id="1077255"/>
    <lineage>
        <taxon>Bacteria</taxon>
        <taxon>Pseudomonadati</taxon>
        <taxon>Pseudomonadota</taxon>
        <taxon>Gammaproteobacteria</taxon>
        <taxon>Moraxellales</taxon>
        <taxon>Moraxellaceae</taxon>
        <taxon>Agitococcus</taxon>
    </lineage>
</organism>
<accession>A0A2T5J3K1</accession>
<dbReference type="FunFam" id="3.20.20.150:FF:000007">
    <property type="entry name" value="Hydroxypyruvate isomerase"/>
    <property type="match status" value="1"/>
</dbReference>
<dbReference type="GO" id="GO:0046487">
    <property type="term" value="P:glyoxylate metabolic process"/>
    <property type="evidence" value="ECO:0007669"/>
    <property type="project" value="TreeGrafter"/>
</dbReference>
<evidence type="ECO:0000256" key="3">
    <source>
        <dbReference type="PIRSR" id="PIRSR006241-50"/>
    </source>
</evidence>
<reference evidence="5 6" key="1">
    <citation type="submission" date="2018-04" db="EMBL/GenBank/DDBJ databases">
        <title>Genomic Encyclopedia of Archaeal and Bacterial Type Strains, Phase II (KMG-II): from individual species to whole genera.</title>
        <authorList>
            <person name="Goeker M."/>
        </authorList>
    </citation>
    <scope>NUCLEOTIDE SEQUENCE [LARGE SCALE GENOMIC DNA]</scope>
    <source>
        <strain evidence="5 6">DSM 5822</strain>
    </source>
</reference>
<evidence type="ECO:0000256" key="1">
    <source>
        <dbReference type="ARBA" id="ARBA00023235"/>
    </source>
</evidence>
<dbReference type="PANTHER" id="PTHR43489">
    <property type="entry name" value="ISOMERASE"/>
    <property type="match status" value="1"/>
</dbReference>
<dbReference type="PIRSF" id="PIRSF006241">
    <property type="entry name" value="HyI"/>
    <property type="match status" value="1"/>
</dbReference>
<dbReference type="InterPro" id="IPR036237">
    <property type="entry name" value="Xyl_isomerase-like_sf"/>
</dbReference>
<evidence type="ECO:0000256" key="2">
    <source>
        <dbReference type="PIRNR" id="PIRNR006241"/>
    </source>
</evidence>
<dbReference type="InterPro" id="IPR050417">
    <property type="entry name" value="Sugar_Epim/Isomerase"/>
</dbReference>
<gene>
    <name evidence="5" type="ORF">C8N29_101253</name>
</gene>
<dbReference type="Gene3D" id="3.20.20.150">
    <property type="entry name" value="Divalent-metal-dependent TIM barrel enzymes"/>
    <property type="match status" value="1"/>
</dbReference>
<keyword evidence="6" id="KW-1185">Reference proteome</keyword>
<feature type="active site" description="Proton donor/acceptor" evidence="3">
    <location>
        <position position="240"/>
    </location>
</feature>
<evidence type="ECO:0000313" key="6">
    <source>
        <dbReference type="Proteomes" id="UP000244223"/>
    </source>
</evidence>
<dbReference type="RefSeq" id="WP_107864203.1">
    <property type="nucleotide sequence ID" value="NZ_QAON01000001.1"/>
</dbReference>
<dbReference type="AlphaFoldDB" id="A0A2T5J3K1"/>
<sequence>MPHFSANLSLLFKEYPLIERFGVAKHAGFDAVEIQFPYELSIGDIKQQLDDHDLDLVLINVPAADLMQGGDGLACVPAKEQAFRMAVMEALNYAHELGVGRVNVLAGRQPVDCELLDCLKTLASNLRYAAEAFQSIGVITTFEAINTFDMPRFLIKSVVDMQEMLEVVDHPTLKMQFDCYHMARMGEDLFANLQENIAQIGHIQFADTPHRHQPHTGDIDFKRLFALIDHVNYKGYCGAEYHPLGHSLDSLAWLKQYGDSHE</sequence>
<comment type="caution">
    <text evidence="5">The sequence shown here is derived from an EMBL/GenBank/DDBJ whole genome shotgun (WGS) entry which is preliminary data.</text>
</comment>
<dbReference type="GO" id="GO:0008903">
    <property type="term" value="F:hydroxypyruvate isomerase activity"/>
    <property type="evidence" value="ECO:0007669"/>
    <property type="project" value="TreeGrafter"/>
</dbReference>
<evidence type="ECO:0000259" key="4">
    <source>
        <dbReference type="Pfam" id="PF01261"/>
    </source>
</evidence>
<keyword evidence="1 2" id="KW-0413">Isomerase</keyword>
<proteinExistence type="inferred from homology"/>
<dbReference type="InterPro" id="IPR026040">
    <property type="entry name" value="HyI-like"/>
</dbReference>
<protein>
    <submittedName>
        <fullName evidence="5">Hydroxypyruvate isomerase</fullName>
    </submittedName>
</protein>